<dbReference type="RefSeq" id="WP_184285698.1">
    <property type="nucleotide sequence ID" value="NZ_JACHJO010000001.1"/>
</dbReference>
<feature type="transmembrane region" description="Helical" evidence="7">
    <location>
        <begin position="393"/>
        <end position="412"/>
    </location>
</feature>
<evidence type="ECO:0000313" key="9">
    <source>
        <dbReference type="Proteomes" id="UP000536604"/>
    </source>
</evidence>
<feature type="transmembrane region" description="Helical" evidence="7">
    <location>
        <begin position="69"/>
        <end position="89"/>
    </location>
</feature>
<feature type="transmembrane region" description="Helical" evidence="7">
    <location>
        <begin position="284"/>
        <end position="302"/>
    </location>
</feature>
<evidence type="ECO:0000313" key="8">
    <source>
        <dbReference type="EMBL" id="MBB6118193.1"/>
    </source>
</evidence>
<comment type="caution">
    <text evidence="8">The sequence shown here is derived from an EMBL/GenBank/DDBJ whole genome shotgun (WGS) entry which is preliminary data.</text>
</comment>
<dbReference type="InterPro" id="IPR006043">
    <property type="entry name" value="NCS2"/>
</dbReference>
<feature type="transmembrane region" description="Helical" evidence="7">
    <location>
        <begin position="96"/>
        <end position="115"/>
    </location>
</feature>
<keyword evidence="6 7" id="KW-0472">Membrane</keyword>
<feature type="transmembrane region" description="Helical" evidence="7">
    <location>
        <begin position="367"/>
        <end position="386"/>
    </location>
</feature>
<dbReference type="EMBL" id="JACHJO010000001">
    <property type="protein sequence ID" value="MBB6118193.1"/>
    <property type="molecule type" value="Genomic_DNA"/>
</dbReference>
<evidence type="ECO:0000256" key="1">
    <source>
        <dbReference type="ARBA" id="ARBA00004127"/>
    </source>
</evidence>
<feature type="transmembrane region" description="Helical" evidence="7">
    <location>
        <begin position="152"/>
        <end position="172"/>
    </location>
</feature>
<sequence length="485" mass="49682">MNAPSSSPSGVSTEPTGALDRFFRVSERGSTLGTEIRGGLATFFAMAYVIVLNPLIIGTAEDVNGDTLGIPQVAAMTALVAAVSCVLMGVVSRYPFAIAAGMGLNAVVAYGVAPLMPWSDVFLLIVVEGVLLLILVMTGFRTAVFSAIPAGLKTAIAVGVGLFLALVGLVNAGFVQAGDGTPVQLGDGGLNGWPILVFVVGLLVTIALYVRKVPGAMLIGIVVSTVLALALETFLGDGENGLGWSLTVPSLPTGVGDLVSVPDISLLGLFLQGGSDVLSRWSEIGVATVVTLIFTLLLADFFDTMGTMVGVAHQGGLTDEDGNLENTRGVLVADSIGTVLGGVGSASVATVYAESAAGVGEGARTGIAPIVTGVLMLLSALFTPLVSLVPFEAATPILVIVGFMMMTQVTSIDFQDPALALGSFTTIIMMPFTYSISNGIGIGLLTYAFVSLVLGKGRQVHPVLWVISAVFLFHFAEAPILALFG</sequence>
<evidence type="ECO:0000256" key="6">
    <source>
        <dbReference type="ARBA" id="ARBA00023136"/>
    </source>
</evidence>
<keyword evidence="3" id="KW-0813">Transport</keyword>
<feature type="transmembrane region" description="Helical" evidence="7">
    <location>
        <begin position="38"/>
        <end position="57"/>
    </location>
</feature>
<evidence type="ECO:0000256" key="7">
    <source>
        <dbReference type="SAM" id="Phobius"/>
    </source>
</evidence>
<feature type="transmembrane region" description="Helical" evidence="7">
    <location>
        <begin position="463"/>
        <end position="484"/>
    </location>
</feature>
<evidence type="ECO:0000256" key="5">
    <source>
        <dbReference type="ARBA" id="ARBA00022989"/>
    </source>
</evidence>
<keyword evidence="5 7" id="KW-1133">Transmembrane helix</keyword>
<dbReference type="AlphaFoldDB" id="A0A841IHS4"/>
<name>A0A841IHS4_9ACTN</name>
<evidence type="ECO:0000256" key="4">
    <source>
        <dbReference type="ARBA" id="ARBA00022692"/>
    </source>
</evidence>
<feature type="transmembrane region" description="Helical" evidence="7">
    <location>
        <begin position="192"/>
        <end position="210"/>
    </location>
</feature>
<protein>
    <submittedName>
        <fullName evidence="8">AGZA family xanthine/uracil permease-like MFS transporter</fullName>
    </submittedName>
</protein>
<dbReference type="GO" id="GO:0005886">
    <property type="term" value="C:plasma membrane"/>
    <property type="evidence" value="ECO:0007669"/>
    <property type="project" value="TreeGrafter"/>
</dbReference>
<evidence type="ECO:0000256" key="3">
    <source>
        <dbReference type="ARBA" id="ARBA00022448"/>
    </source>
</evidence>
<keyword evidence="9" id="KW-1185">Reference proteome</keyword>
<keyword evidence="4 7" id="KW-0812">Transmembrane</keyword>
<dbReference type="PANTHER" id="PTHR43337:SF1">
    <property type="entry name" value="XANTHINE_URACIL PERMEASE C887.17-RELATED"/>
    <property type="match status" value="1"/>
</dbReference>
<dbReference type="PANTHER" id="PTHR43337">
    <property type="entry name" value="XANTHINE/URACIL PERMEASE C887.17-RELATED"/>
    <property type="match status" value="1"/>
</dbReference>
<accession>A0A841IHS4</accession>
<evidence type="ECO:0000256" key="2">
    <source>
        <dbReference type="ARBA" id="ARBA00005697"/>
    </source>
</evidence>
<proteinExistence type="inferred from homology"/>
<feature type="transmembrane region" description="Helical" evidence="7">
    <location>
        <begin position="432"/>
        <end position="454"/>
    </location>
</feature>
<dbReference type="GO" id="GO:0012505">
    <property type="term" value="C:endomembrane system"/>
    <property type="evidence" value="ECO:0007669"/>
    <property type="project" value="UniProtKB-SubCell"/>
</dbReference>
<organism evidence="8 9">
    <name type="scientific">Nocardiopsis algeriensis</name>
    <dbReference type="NCBI Taxonomy" id="1478215"/>
    <lineage>
        <taxon>Bacteria</taxon>
        <taxon>Bacillati</taxon>
        <taxon>Actinomycetota</taxon>
        <taxon>Actinomycetes</taxon>
        <taxon>Streptosporangiales</taxon>
        <taxon>Nocardiopsidaceae</taxon>
        <taxon>Nocardiopsis</taxon>
    </lineage>
</organism>
<dbReference type="Proteomes" id="UP000536604">
    <property type="component" value="Unassembled WGS sequence"/>
</dbReference>
<dbReference type="Pfam" id="PF00860">
    <property type="entry name" value="Xan_ur_permease"/>
    <property type="match status" value="1"/>
</dbReference>
<feature type="transmembrane region" description="Helical" evidence="7">
    <location>
        <begin position="121"/>
        <end position="140"/>
    </location>
</feature>
<reference evidence="8 9" key="1">
    <citation type="submission" date="2020-08" db="EMBL/GenBank/DDBJ databases">
        <title>Genomic Encyclopedia of Type Strains, Phase III (KMG-III): the genomes of soil and plant-associated and newly described type strains.</title>
        <authorList>
            <person name="Whitman W."/>
        </authorList>
    </citation>
    <scope>NUCLEOTIDE SEQUENCE [LARGE SCALE GENOMIC DNA]</scope>
    <source>
        <strain evidence="8 9">CECT 8712</strain>
    </source>
</reference>
<dbReference type="InterPro" id="IPR045018">
    <property type="entry name" value="Azg-like"/>
</dbReference>
<feature type="transmembrane region" description="Helical" evidence="7">
    <location>
        <begin position="217"/>
        <end position="235"/>
    </location>
</feature>
<comment type="subcellular location">
    <subcellularLocation>
        <location evidence="1">Endomembrane system</location>
        <topology evidence="1">Multi-pass membrane protein</topology>
    </subcellularLocation>
</comment>
<dbReference type="GO" id="GO:0005345">
    <property type="term" value="F:purine nucleobase transmembrane transporter activity"/>
    <property type="evidence" value="ECO:0007669"/>
    <property type="project" value="TreeGrafter"/>
</dbReference>
<gene>
    <name evidence="8" type="ORF">FHS13_000121</name>
</gene>
<comment type="similarity">
    <text evidence="2">Belongs to the nucleobase:cation symporter-2 (NCS2) (TC 2.A.40) family. Azg-like subfamily.</text>
</comment>